<dbReference type="Proteomes" id="UP000219338">
    <property type="component" value="Unassembled WGS sequence"/>
</dbReference>
<reference evidence="3" key="1">
    <citation type="journal article" date="2017" name="Nat. Ecol. Evol.">
        <title>Genome expansion and lineage-specific genetic innovations in the forest pathogenic fungi Armillaria.</title>
        <authorList>
            <person name="Sipos G."/>
            <person name="Prasanna A.N."/>
            <person name="Walter M.C."/>
            <person name="O'Connor E."/>
            <person name="Balint B."/>
            <person name="Krizsan K."/>
            <person name="Kiss B."/>
            <person name="Hess J."/>
            <person name="Varga T."/>
            <person name="Slot J."/>
            <person name="Riley R."/>
            <person name="Boka B."/>
            <person name="Rigling D."/>
            <person name="Barry K."/>
            <person name="Lee J."/>
            <person name="Mihaltcheva S."/>
            <person name="LaButti K."/>
            <person name="Lipzen A."/>
            <person name="Waldron R."/>
            <person name="Moloney N.M."/>
            <person name="Sperisen C."/>
            <person name="Kredics L."/>
            <person name="Vagvoelgyi C."/>
            <person name="Patrignani A."/>
            <person name="Fitzpatrick D."/>
            <person name="Nagy I."/>
            <person name="Doyle S."/>
            <person name="Anderson J.B."/>
            <person name="Grigoriev I.V."/>
            <person name="Gueldener U."/>
            <person name="Muensterkoetter M."/>
            <person name="Nagy L.G."/>
        </authorList>
    </citation>
    <scope>NUCLEOTIDE SEQUENCE [LARGE SCALE GENOMIC DNA]</scope>
    <source>
        <strain evidence="3">C18/9</strain>
    </source>
</reference>
<dbReference type="STRING" id="47428.A0A284RR28"/>
<accession>A0A284RR28</accession>
<gene>
    <name evidence="2" type="ORF">ARMOST_14603</name>
</gene>
<keyword evidence="3" id="KW-1185">Reference proteome</keyword>
<proteinExistence type="predicted"/>
<dbReference type="OrthoDB" id="10535404at2759"/>
<evidence type="ECO:0000256" key="1">
    <source>
        <dbReference type="SAM" id="MobiDB-lite"/>
    </source>
</evidence>
<protein>
    <submittedName>
        <fullName evidence="2">Uncharacterized protein</fullName>
    </submittedName>
</protein>
<name>A0A284RR28_ARMOS</name>
<dbReference type="AlphaFoldDB" id="A0A284RR28"/>
<feature type="compositionally biased region" description="Basic and acidic residues" evidence="1">
    <location>
        <begin position="50"/>
        <end position="63"/>
    </location>
</feature>
<organism evidence="2 3">
    <name type="scientific">Armillaria ostoyae</name>
    <name type="common">Armillaria root rot fungus</name>
    <dbReference type="NCBI Taxonomy" id="47428"/>
    <lineage>
        <taxon>Eukaryota</taxon>
        <taxon>Fungi</taxon>
        <taxon>Dikarya</taxon>
        <taxon>Basidiomycota</taxon>
        <taxon>Agaricomycotina</taxon>
        <taxon>Agaricomycetes</taxon>
        <taxon>Agaricomycetidae</taxon>
        <taxon>Agaricales</taxon>
        <taxon>Marasmiineae</taxon>
        <taxon>Physalacriaceae</taxon>
        <taxon>Armillaria</taxon>
    </lineage>
</organism>
<evidence type="ECO:0000313" key="2">
    <source>
        <dbReference type="EMBL" id="SJL11200.1"/>
    </source>
</evidence>
<feature type="region of interest" description="Disordered" evidence="1">
    <location>
        <begin position="1"/>
        <end position="80"/>
    </location>
</feature>
<dbReference type="EMBL" id="FUEG01000013">
    <property type="protein sequence ID" value="SJL11200.1"/>
    <property type="molecule type" value="Genomic_DNA"/>
</dbReference>
<feature type="compositionally biased region" description="Basic and acidic residues" evidence="1">
    <location>
        <begin position="1"/>
        <end position="20"/>
    </location>
</feature>
<feature type="region of interest" description="Disordered" evidence="1">
    <location>
        <begin position="121"/>
        <end position="164"/>
    </location>
</feature>
<sequence length="164" mass="17536">MKKYPDFECDADKDQLKGEDVSMLGDDNAPSEALPDIEDEGADEPTSQVAEDHAGNGKRKSSDTIDLSPAGTLVHGRKPPKMQCIDGDAHCPGRITADHSSLENEFNQLKTSVGVRTELHLGGSKPDAAPSTCAAFPPGTASDDDGRPSSWEELDLETERLSED</sequence>
<evidence type="ECO:0000313" key="3">
    <source>
        <dbReference type="Proteomes" id="UP000219338"/>
    </source>
</evidence>